<name>A0A815V247_9BILA</name>
<protein>
    <submittedName>
        <fullName evidence="1">Uncharacterized protein</fullName>
    </submittedName>
</protein>
<comment type="caution">
    <text evidence="1">The sequence shown here is derived from an EMBL/GenBank/DDBJ whole genome shotgun (WGS) entry which is preliminary data.</text>
</comment>
<accession>A0A815V247</accession>
<organism evidence="1 2">
    <name type="scientific">Adineta steineri</name>
    <dbReference type="NCBI Taxonomy" id="433720"/>
    <lineage>
        <taxon>Eukaryota</taxon>
        <taxon>Metazoa</taxon>
        <taxon>Spiralia</taxon>
        <taxon>Gnathifera</taxon>
        <taxon>Rotifera</taxon>
        <taxon>Eurotatoria</taxon>
        <taxon>Bdelloidea</taxon>
        <taxon>Adinetida</taxon>
        <taxon>Adinetidae</taxon>
        <taxon>Adineta</taxon>
    </lineage>
</organism>
<evidence type="ECO:0000313" key="1">
    <source>
        <dbReference type="EMBL" id="CAF1530346.1"/>
    </source>
</evidence>
<dbReference type="Proteomes" id="UP000663891">
    <property type="component" value="Unassembled WGS sequence"/>
</dbReference>
<dbReference type="EMBL" id="CAJNON010004315">
    <property type="protein sequence ID" value="CAF1530346.1"/>
    <property type="molecule type" value="Genomic_DNA"/>
</dbReference>
<feature type="non-terminal residue" evidence="1">
    <location>
        <position position="128"/>
    </location>
</feature>
<dbReference type="OrthoDB" id="536948at2759"/>
<reference evidence="1" key="1">
    <citation type="submission" date="2021-02" db="EMBL/GenBank/DDBJ databases">
        <authorList>
            <person name="Nowell W R."/>
        </authorList>
    </citation>
    <scope>NUCLEOTIDE SEQUENCE</scope>
</reference>
<feature type="non-terminal residue" evidence="1">
    <location>
        <position position="1"/>
    </location>
</feature>
<dbReference type="AlphaFoldDB" id="A0A815V247"/>
<proteinExistence type="predicted"/>
<evidence type="ECO:0000313" key="2">
    <source>
        <dbReference type="Proteomes" id="UP000663891"/>
    </source>
</evidence>
<sequence length="128" mass="15768">ERLIEQLLIGTRIINDDPVLDIIEEEDRNIRKEFQQEEFEDKKLKRQITMINIKRRYKNSTIQIDECLFEYNQNRSIFIDHQSKKLHENKVEENIRMLMNETIQQRKQFIPIQFTCRIDKSIFINNRQ</sequence>
<gene>
    <name evidence="1" type="ORF">VCS650_LOCUS43670</name>
</gene>